<dbReference type="Proteomes" id="UP000198878">
    <property type="component" value="Unassembled WGS sequence"/>
</dbReference>
<keyword evidence="2" id="KW-0472">Membrane</keyword>
<gene>
    <name evidence="3" type="ORF">SAMN05421837_103727</name>
</gene>
<accession>A0A1H5QQ30</accession>
<keyword evidence="2" id="KW-0812">Transmembrane</keyword>
<evidence type="ECO:0000313" key="4">
    <source>
        <dbReference type="Proteomes" id="UP000198878"/>
    </source>
</evidence>
<feature type="compositionally biased region" description="Pro residues" evidence="1">
    <location>
        <begin position="196"/>
        <end position="223"/>
    </location>
</feature>
<evidence type="ECO:0000256" key="2">
    <source>
        <dbReference type="SAM" id="Phobius"/>
    </source>
</evidence>
<dbReference type="AlphaFoldDB" id="A0A1H5QQ30"/>
<dbReference type="EMBL" id="FNUJ01000003">
    <property type="protein sequence ID" value="SEF27297.1"/>
    <property type="molecule type" value="Genomic_DNA"/>
</dbReference>
<name>A0A1H5QQ30_9PSEU</name>
<dbReference type="STRING" id="218821.SAMN05421837_103727"/>
<evidence type="ECO:0000313" key="3">
    <source>
        <dbReference type="EMBL" id="SEF27297.1"/>
    </source>
</evidence>
<organism evidence="3 4">
    <name type="scientific">Amycolatopsis pretoriensis</name>
    <dbReference type="NCBI Taxonomy" id="218821"/>
    <lineage>
        <taxon>Bacteria</taxon>
        <taxon>Bacillati</taxon>
        <taxon>Actinomycetota</taxon>
        <taxon>Actinomycetes</taxon>
        <taxon>Pseudonocardiales</taxon>
        <taxon>Pseudonocardiaceae</taxon>
        <taxon>Amycolatopsis</taxon>
    </lineage>
</organism>
<protein>
    <submittedName>
        <fullName evidence="3">Uncharacterized protein</fullName>
    </submittedName>
</protein>
<feature type="region of interest" description="Disordered" evidence="1">
    <location>
        <begin position="159"/>
        <end position="223"/>
    </location>
</feature>
<reference evidence="4" key="1">
    <citation type="submission" date="2016-10" db="EMBL/GenBank/DDBJ databases">
        <authorList>
            <person name="Varghese N."/>
            <person name="Submissions S."/>
        </authorList>
    </citation>
    <scope>NUCLEOTIDE SEQUENCE [LARGE SCALE GENOMIC DNA]</scope>
    <source>
        <strain evidence="4">DSM 44654</strain>
    </source>
</reference>
<keyword evidence="4" id="KW-1185">Reference proteome</keyword>
<evidence type="ECO:0000256" key="1">
    <source>
        <dbReference type="SAM" id="MobiDB-lite"/>
    </source>
</evidence>
<proteinExistence type="predicted"/>
<keyword evidence="2" id="KW-1133">Transmembrane helix</keyword>
<feature type="transmembrane region" description="Helical" evidence="2">
    <location>
        <begin position="134"/>
        <end position="153"/>
    </location>
</feature>
<sequence>MVFLLLVSWLAGDAFRTAEQVSTLIVDLRPPNDQNAIDLQVTHHKQFSGNVFLVVGENARIPCEKTVGTGGGARPGGMVGIAAYCPLPFPSPTTVVLGGAPTPESVADLAGRLSVTVLETDGRVYEAGRAQGGFAWYAALLTGGALLIALLALQNVTSPRKRRATPVPRHPPRTQLGDSVIDHRYPPRPGGDAVAPPGPPPPPAIPRRPPPGEPPPAPAPWSPPVPARIALPPAGSSVLPELARIIRDAGGRAVARTHIDAPGGYVAVGDVVLWAASPAGGVLPGEPVGLEYTGDPAAPLTISATPSRSVPEQGYHR</sequence>